<dbReference type="SUPFAM" id="SSF53649">
    <property type="entry name" value="Alkaline phosphatase-like"/>
    <property type="match status" value="1"/>
</dbReference>
<feature type="transmembrane region" description="Helical" evidence="12">
    <location>
        <begin position="484"/>
        <end position="502"/>
    </location>
</feature>
<evidence type="ECO:0000313" key="15">
    <source>
        <dbReference type="Proteomes" id="UP001521222"/>
    </source>
</evidence>
<evidence type="ECO:0000256" key="6">
    <source>
        <dbReference type="ARBA" id="ARBA00022679"/>
    </source>
</evidence>
<comment type="subcellular location">
    <subcellularLocation>
        <location evidence="1 12">Endoplasmic reticulum membrane</location>
        <topology evidence="1 12">Multi-pass membrane protein</topology>
    </subcellularLocation>
</comment>
<proteinExistence type="inferred from homology"/>
<keyword evidence="5 12" id="KW-0337">GPI-anchor biosynthesis</keyword>
<feature type="transmembrane region" description="Helical" evidence="12">
    <location>
        <begin position="701"/>
        <end position="721"/>
    </location>
</feature>
<evidence type="ECO:0000256" key="5">
    <source>
        <dbReference type="ARBA" id="ARBA00022502"/>
    </source>
</evidence>
<dbReference type="Pfam" id="PF19316">
    <property type="entry name" value="PIGO_PIGG"/>
    <property type="match status" value="1"/>
</dbReference>
<comment type="function">
    <text evidence="12">Ethanolamine phosphate transferase involved in glycosylphosphatidylinositol-anchor biosynthesis. Transfers ethanolamine phosphate to the GPI second mannose.</text>
</comment>
<accession>A0ABR3RW57</accession>
<gene>
    <name evidence="14" type="primary">LAS21</name>
    <name evidence="14" type="ORF">SLS59_001830</name>
</gene>
<protein>
    <recommendedName>
        <fullName evidence="4 12">GPI ethanolamine phosphate transferase 2</fullName>
    </recommendedName>
</protein>
<dbReference type="PANTHER" id="PTHR23072">
    <property type="entry name" value="PHOSPHATIDYLINOSITOL GLYCAN-RELATED"/>
    <property type="match status" value="1"/>
</dbReference>
<sequence length="771" mass="86822">MARKVLLTLANLLIPVAILVFATGFFPYKPFMPGLAEYEEIKWDGRDAEEFQQPPEAPFDKLVFMVVDALRSDFVYSEESGLSFVQSLIREGTALPFTAHATSPTITMPRVKAITTGSIPSFLDVILNFAESDTTSTLATQDTWLAQIKAKRYEDKQGKLVMYGDDTWLKLFPDFFERADGTSSFFVSDFTEVDNNVTRHVPNELLNDDWNAMVMHYLGLDHIGHKAGPKSPNMIPKQQEMDDIARTIYTAIENEDHLANTLFVLCGDHGMNEGGNHGGSSPGETSPALVFMSPKLTKITQGKPKFKSPAQPKTEGEFDYYRTVEQSDIAPTLAGLLGFPVPRNNLGVFLNEFLEFWDSGESSILVLFKLQLTILDSDREQLLYRNALQMKHIVEATYTGQNFDSPALERTSHSESGELLQGHWRRAMEAMTQGNVNDKPSHPWSRQSSLNKVSKAEGIDDEQFMHDAQEIMSSAASNYDVPRLFIGTGFASLICILSFFALPSLRPLSSAGLFFFLTLTLYAVLMFASSYVEEEHNFWYWITSGWFFLIYLFDTRKRTGNTTLFHPALAILILHRVIRRWNQTGQKYSGAPDVVTSGIFHGNNSLFLWVLIGATYLDVTNRVSRHIARSVVGLSNPLYRKQVDPQPLDHHRVTGTLITLPLCGTAFIFKLAFTVKDAPELTYAITPSLMAWVETLDLVNLARTVFGGVALAFTWIVFAEWQRSSRRAKRGVKGQGGTYLDPSDDMWSLNGRGLNKSILILRSKRDRRRRR</sequence>
<keyword evidence="9 12" id="KW-1133">Transmembrane helix</keyword>
<evidence type="ECO:0000256" key="7">
    <source>
        <dbReference type="ARBA" id="ARBA00022692"/>
    </source>
</evidence>
<feature type="transmembrane region" description="Helical" evidence="12">
    <location>
        <begin position="538"/>
        <end position="554"/>
    </location>
</feature>
<dbReference type="PANTHER" id="PTHR23072:SF0">
    <property type="entry name" value="GPI ETHANOLAMINE PHOSPHATE TRANSFERASE 2"/>
    <property type="match status" value="1"/>
</dbReference>
<evidence type="ECO:0000256" key="3">
    <source>
        <dbReference type="ARBA" id="ARBA00005315"/>
    </source>
</evidence>
<evidence type="ECO:0000256" key="12">
    <source>
        <dbReference type="RuleBase" id="RU367106"/>
    </source>
</evidence>
<dbReference type="Proteomes" id="UP001521222">
    <property type="component" value="Unassembled WGS sequence"/>
</dbReference>
<evidence type="ECO:0000256" key="1">
    <source>
        <dbReference type="ARBA" id="ARBA00004477"/>
    </source>
</evidence>
<dbReference type="Pfam" id="PF01663">
    <property type="entry name" value="Phosphodiest"/>
    <property type="match status" value="1"/>
</dbReference>
<evidence type="ECO:0000256" key="11">
    <source>
        <dbReference type="ARBA" id="ARBA00023180"/>
    </source>
</evidence>
<evidence type="ECO:0000256" key="8">
    <source>
        <dbReference type="ARBA" id="ARBA00022824"/>
    </source>
</evidence>
<comment type="similarity">
    <text evidence="3 12">Belongs to the PIGG/PIGN/PIGO family. PIGG subfamily.</text>
</comment>
<reference evidence="14 15" key="1">
    <citation type="submission" date="2024-02" db="EMBL/GenBank/DDBJ databases">
        <title>De novo assembly and annotation of 12 fungi associated with fruit tree decline syndrome in Ontario, Canada.</title>
        <authorList>
            <person name="Sulman M."/>
            <person name="Ellouze W."/>
            <person name="Ilyukhin E."/>
        </authorList>
    </citation>
    <scope>NUCLEOTIDE SEQUENCE [LARGE SCALE GENOMIC DNA]</scope>
    <source>
        <strain evidence="14 15">M97-236</strain>
    </source>
</reference>
<dbReference type="InterPro" id="IPR037674">
    <property type="entry name" value="PIG-G_N"/>
</dbReference>
<evidence type="ECO:0000256" key="9">
    <source>
        <dbReference type="ARBA" id="ARBA00022989"/>
    </source>
</evidence>
<feature type="transmembrane region" description="Helical" evidence="12">
    <location>
        <begin position="653"/>
        <end position="673"/>
    </location>
</feature>
<comment type="caution">
    <text evidence="12">Lacks conserved residue(s) required for the propagation of feature annotation.</text>
</comment>
<keyword evidence="6 12" id="KW-0808">Transferase</keyword>
<comment type="caution">
    <text evidence="14">The sequence shown here is derived from an EMBL/GenBank/DDBJ whole genome shotgun (WGS) entry which is preliminary data.</text>
</comment>
<dbReference type="CDD" id="cd16024">
    <property type="entry name" value="GPI_EPT_2"/>
    <property type="match status" value="1"/>
</dbReference>
<dbReference type="InterPro" id="IPR039527">
    <property type="entry name" value="PIGG/GPI7"/>
</dbReference>
<feature type="domain" description="GPI ethanolamine phosphate transferase 2 C-terminal" evidence="13">
    <location>
        <begin position="476"/>
        <end position="729"/>
    </location>
</feature>
<keyword evidence="7 12" id="KW-0812">Transmembrane</keyword>
<evidence type="ECO:0000313" key="14">
    <source>
        <dbReference type="EMBL" id="KAL1608640.1"/>
    </source>
</evidence>
<keyword evidence="15" id="KW-1185">Reference proteome</keyword>
<dbReference type="Gene3D" id="3.40.720.10">
    <property type="entry name" value="Alkaline Phosphatase, subunit A"/>
    <property type="match status" value="1"/>
</dbReference>
<evidence type="ECO:0000259" key="13">
    <source>
        <dbReference type="Pfam" id="PF19316"/>
    </source>
</evidence>
<organism evidence="14 15">
    <name type="scientific">Nothophoma quercina</name>
    <dbReference type="NCBI Taxonomy" id="749835"/>
    <lineage>
        <taxon>Eukaryota</taxon>
        <taxon>Fungi</taxon>
        <taxon>Dikarya</taxon>
        <taxon>Ascomycota</taxon>
        <taxon>Pezizomycotina</taxon>
        <taxon>Dothideomycetes</taxon>
        <taxon>Pleosporomycetidae</taxon>
        <taxon>Pleosporales</taxon>
        <taxon>Pleosporineae</taxon>
        <taxon>Didymellaceae</taxon>
        <taxon>Nothophoma</taxon>
    </lineage>
</organism>
<dbReference type="InterPro" id="IPR017850">
    <property type="entry name" value="Alkaline_phosphatase_core_sf"/>
</dbReference>
<dbReference type="InterPro" id="IPR002591">
    <property type="entry name" value="Phosphodiest/P_Trfase"/>
</dbReference>
<evidence type="ECO:0000256" key="10">
    <source>
        <dbReference type="ARBA" id="ARBA00023136"/>
    </source>
</evidence>
<keyword evidence="8 12" id="KW-0256">Endoplasmic reticulum</keyword>
<evidence type="ECO:0000256" key="4">
    <source>
        <dbReference type="ARBA" id="ARBA00020830"/>
    </source>
</evidence>
<name>A0ABR3RW57_9PLEO</name>
<feature type="transmembrane region" description="Helical" evidence="12">
    <location>
        <begin position="514"/>
        <end position="532"/>
    </location>
</feature>
<dbReference type="InterPro" id="IPR045687">
    <property type="entry name" value="PIGG/GPI7_C"/>
</dbReference>
<comment type="pathway">
    <text evidence="2 12">Glycolipid biosynthesis; glycosylphosphatidylinositol-anchor biosynthesis.</text>
</comment>
<evidence type="ECO:0000256" key="2">
    <source>
        <dbReference type="ARBA" id="ARBA00004687"/>
    </source>
</evidence>
<keyword evidence="11" id="KW-0325">Glycoprotein</keyword>
<dbReference type="EMBL" id="JAKIXB020000005">
    <property type="protein sequence ID" value="KAL1608640.1"/>
    <property type="molecule type" value="Genomic_DNA"/>
</dbReference>
<keyword evidence="10 12" id="KW-0472">Membrane</keyword>